<dbReference type="PANTHER" id="PTHR11803">
    <property type="entry name" value="2-IMINOBUTANOATE/2-IMINOPROPANOATE DEAMINASE RIDA"/>
    <property type="match status" value="1"/>
</dbReference>
<dbReference type="RefSeq" id="WP_096349594.1">
    <property type="nucleotide sequence ID" value="NZ_AP017313.1"/>
</dbReference>
<dbReference type="AlphaFoldDB" id="A0A120MXY0"/>
<proteinExistence type="inferred from homology"/>
<evidence type="ECO:0000256" key="1">
    <source>
        <dbReference type="ARBA" id="ARBA00010552"/>
    </source>
</evidence>
<dbReference type="GO" id="GO:0005829">
    <property type="term" value="C:cytosol"/>
    <property type="evidence" value="ECO:0007669"/>
    <property type="project" value="TreeGrafter"/>
</dbReference>
<dbReference type="FunFam" id="3.30.1330.40:FF:000001">
    <property type="entry name" value="L-PSP family endoribonuclease"/>
    <property type="match status" value="1"/>
</dbReference>
<gene>
    <name evidence="2" type="primary">yabJ_1</name>
    <name evidence="2" type="ORF">MgSA37_00394</name>
</gene>
<keyword evidence="3" id="KW-1185">Reference proteome</keyword>
<dbReference type="EC" id="3.5.4.-" evidence="2"/>
<sequence length="129" mass="13728">MDPQVFNTPNAPRPNAFVPQAVIAGNLIFVSGTVGTDLSTGKLVAGGYEEQVVQSFKNVKTILEDAGSSLDKVVKITVFMVSGQDPYFSVINKVYSTFFPKVTPARSAPQVMPFPGGILFSVECIAIIG</sequence>
<evidence type="ECO:0000313" key="3">
    <source>
        <dbReference type="Proteomes" id="UP000218263"/>
    </source>
</evidence>
<name>A0A120MXY0_9SPHI</name>
<reference evidence="2 3" key="1">
    <citation type="submission" date="2015-12" db="EMBL/GenBank/DDBJ databases">
        <title>Genome sequence of Mucilaginibacter gotjawali.</title>
        <authorList>
            <person name="Lee J.S."/>
            <person name="Lee K.C."/>
            <person name="Kim K.K."/>
            <person name="Lee B.W."/>
        </authorList>
    </citation>
    <scope>NUCLEOTIDE SEQUENCE [LARGE SCALE GENOMIC DNA]</scope>
    <source>
        <strain evidence="2 3">SA3-7</strain>
    </source>
</reference>
<dbReference type="InterPro" id="IPR006175">
    <property type="entry name" value="YjgF/YER057c/UK114"/>
</dbReference>
<protein>
    <submittedName>
        <fullName evidence="2">Enamine/imine deaminase</fullName>
        <ecNumber evidence="2">3.5.4.-</ecNumber>
    </submittedName>
</protein>
<dbReference type="CDD" id="cd00448">
    <property type="entry name" value="YjgF_YER057c_UK114_family"/>
    <property type="match status" value="1"/>
</dbReference>
<dbReference type="Gene3D" id="3.30.1330.40">
    <property type="entry name" value="RutC-like"/>
    <property type="match status" value="1"/>
</dbReference>
<accession>A0A120MXY0</accession>
<dbReference type="InterPro" id="IPR035959">
    <property type="entry name" value="RutC-like_sf"/>
</dbReference>
<evidence type="ECO:0000313" key="2">
    <source>
        <dbReference type="EMBL" id="BAU52244.1"/>
    </source>
</evidence>
<keyword evidence="2" id="KW-0378">Hydrolase</keyword>
<dbReference type="SUPFAM" id="SSF55298">
    <property type="entry name" value="YjgF-like"/>
    <property type="match status" value="1"/>
</dbReference>
<dbReference type="Pfam" id="PF01042">
    <property type="entry name" value="Ribonuc_L-PSP"/>
    <property type="match status" value="1"/>
</dbReference>
<dbReference type="GO" id="GO:0120241">
    <property type="term" value="F:2-iminobutanoate/2-iminopropanoate deaminase"/>
    <property type="evidence" value="ECO:0007669"/>
    <property type="project" value="UniProtKB-EC"/>
</dbReference>
<dbReference type="KEGG" id="mgot:MgSA37_00394"/>
<comment type="similarity">
    <text evidence="1">Belongs to the RutC family.</text>
</comment>
<dbReference type="OrthoDB" id="9799840at2"/>
<dbReference type="PANTHER" id="PTHR11803:SF58">
    <property type="entry name" value="PROTEIN HMF1-RELATED"/>
    <property type="match status" value="1"/>
</dbReference>
<organism evidence="2 3">
    <name type="scientific">Mucilaginibacter gotjawali</name>
    <dbReference type="NCBI Taxonomy" id="1550579"/>
    <lineage>
        <taxon>Bacteria</taxon>
        <taxon>Pseudomonadati</taxon>
        <taxon>Bacteroidota</taxon>
        <taxon>Sphingobacteriia</taxon>
        <taxon>Sphingobacteriales</taxon>
        <taxon>Sphingobacteriaceae</taxon>
        <taxon>Mucilaginibacter</taxon>
    </lineage>
</organism>
<dbReference type="EMBL" id="AP017313">
    <property type="protein sequence ID" value="BAU52244.1"/>
    <property type="molecule type" value="Genomic_DNA"/>
</dbReference>
<dbReference type="Proteomes" id="UP000218263">
    <property type="component" value="Chromosome"/>
</dbReference>